<dbReference type="PANTHER" id="PTHR11839">
    <property type="entry name" value="UDP/ADP-SUGAR PYROPHOSPHATASE"/>
    <property type="match status" value="1"/>
</dbReference>
<accession>A0A1I2QPM7</accession>
<dbReference type="AlphaFoldDB" id="A0A1I2QPM7"/>
<dbReference type="OrthoDB" id="9788922at2"/>
<sequence>MTLLDVISLWEGKYINLFKLNLLNRKGNPKDYFIISRRKKKDLICLTKNYDICDGVIVIPITSGNEVVLVKQYRPAINDYIYELPSGMVDKDENFEYAAKRELFEETGLKCKSLKVVLRPSFSSVGICDETTAVVKMDVEGEITNEHIEDSEELEVLKIPISEAKEFVLSHRFSIKGALILLAIDEFVSF</sequence>
<gene>
    <name evidence="3" type="ORF">SAMN04487885_1485</name>
</gene>
<protein>
    <submittedName>
        <fullName evidence="3">ADP-ribose pyrophosphatase</fullName>
    </submittedName>
</protein>
<dbReference type="eggNOG" id="COG0494">
    <property type="taxonomic scope" value="Bacteria"/>
</dbReference>
<dbReference type="CDD" id="cd03424">
    <property type="entry name" value="NUDIX_ADPRase_Nudt5_UGPPase_Nudt14"/>
    <property type="match status" value="1"/>
</dbReference>
<dbReference type="STRING" id="1529.SAMN04487885_1485"/>
<evidence type="ECO:0000256" key="1">
    <source>
        <dbReference type="ARBA" id="ARBA00001946"/>
    </source>
</evidence>
<dbReference type="Pfam" id="PF00293">
    <property type="entry name" value="NUDIX"/>
    <property type="match status" value="1"/>
</dbReference>
<dbReference type="InterPro" id="IPR015797">
    <property type="entry name" value="NUDIX_hydrolase-like_dom_sf"/>
</dbReference>
<dbReference type="RefSeq" id="WP_074846754.1">
    <property type="nucleotide sequence ID" value="NZ_BAAACD010000002.1"/>
</dbReference>
<dbReference type="InterPro" id="IPR020084">
    <property type="entry name" value="NUDIX_hydrolase_CS"/>
</dbReference>
<dbReference type="PROSITE" id="PS00893">
    <property type="entry name" value="NUDIX_BOX"/>
    <property type="match status" value="1"/>
</dbReference>
<dbReference type="PROSITE" id="PS51462">
    <property type="entry name" value="NUDIX"/>
    <property type="match status" value="1"/>
</dbReference>
<dbReference type="GO" id="GO:0005829">
    <property type="term" value="C:cytosol"/>
    <property type="evidence" value="ECO:0007669"/>
    <property type="project" value="TreeGrafter"/>
</dbReference>
<keyword evidence="4" id="KW-1185">Reference proteome</keyword>
<dbReference type="GO" id="GO:0019693">
    <property type="term" value="P:ribose phosphate metabolic process"/>
    <property type="evidence" value="ECO:0007669"/>
    <property type="project" value="TreeGrafter"/>
</dbReference>
<proteinExistence type="predicted"/>
<keyword evidence="2" id="KW-0378">Hydrolase</keyword>
<name>A0A1I2QPM7_9CLOT</name>
<dbReference type="GO" id="GO:0016787">
    <property type="term" value="F:hydrolase activity"/>
    <property type="evidence" value="ECO:0007669"/>
    <property type="project" value="UniProtKB-KW"/>
</dbReference>
<reference evidence="3 4" key="1">
    <citation type="submission" date="2016-10" db="EMBL/GenBank/DDBJ databases">
        <authorList>
            <person name="de Groot N.N."/>
        </authorList>
    </citation>
    <scope>NUCLEOTIDE SEQUENCE [LARGE SCALE GENOMIC DNA]</scope>
    <source>
        <strain evidence="3 4">NLAE-zl-G419</strain>
    </source>
</reference>
<dbReference type="InterPro" id="IPR000086">
    <property type="entry name" value="NUDIX_hydrolase_dom"/>
</dbReference>
<comment type="cofactor">
    <cofactor evidence="1">
        <name>Mg(2+)</name>
        <dbReference type="ChEBI" id="CHEBI:18420"/>
    </cofactor>
</comment>
<evidence type="ECO:0000256" key="2">
    <source>
        <dbReference type="ARBA" id="ARBA00022801"/>
    </source>
</evidence>
<dbReference type="SUPFAM" id="SSF55811">
    <property type="entry name" value="Nudix"/>
    <property type="match status" value="1"/>
</dbReference>
<dbReference type="Proteomes" id="UP000182135">
    <property type="component" value="Unassembled WGS sequence"/>
</dbReference>
<evidence type="ECO:0000313" key="4">
    <source>
        <dbReference type="Proteomes" id="UP000182135"/>
    </source>
</evidence>
<organism evidence="3 4">
    <name type="scientific">Clostridium cadaveris</name>
    <dbReference type="NCBI Taxonomy" id="1529"/>
    <lineage>
        <taxon>Bacteria</taxon>
        <taxon>Bacillati</taxon>
        <taxon>Bacillota</taxon>
        <taxon>Clostridia</taxon>
        <taxon>Eubacteriales</taxon>
        <taxon>Clostridiaceae</taxon>
        <taxon>Clostridium</taxon>
    </lineage>
</organism>
<dbReference type="Gene3D" id="3.90.79.10">
    <property type="entry name" value="Nucleoside Triphosphate Pyrophosphohydrolase"/>
    <property type="match status" value="1"/>
</dbReference>
<dbReference type="EMBL" id="FOOE01000048">
    <property type="protein sequence ID" value="SFG30294.1"/>
    <property type="molecule type" value="Genomic_DNA"/>
</dbReference>
<dbReference type="PANTHER" id="PTHR11839:SF18">
    <property type="entry name" value="NUDIX HYDROLASE DOMAIN-CONTAINING PROTEIN"/>
    <property type="match status" value="1"/>
</dbReference>
<dbReference type="GO" id="GO:0006753">
    <property type="term" value="P:nucleoside phosphate metabolic process"/>
    <property type="evidence" value="ECO:0007669"/>
    <property type="project" value="TreeGrafter"/>
</dbReference>
<evidence type="ECO:0000313" key="3">
    <source>
        <dbReference type="EMBL" id="SFG30294.1"/>
    </source>
</evidence>